<feature type="domain" description="Gamma-butyrobetaine hydroxylase-like N-terminal" evidence="3">
    <location>
        <begin position="19"/>
        <end position="100"/>
    </location>
</feature>
<accession>A0A7W6WLN2</accession>
<keyword evidence="5" id="KW-1185">Reference proteome</keyword>
<evidence type="ECO:0000313" key="4">
    <source>
        <dbReference type="EMBL" id="MBB4287581.1"/>
    </source>
</evidence>
<reference evidence="4 5" key="1">
    <citation type="submission" date="2020-08" db="EMBL/GenBank/DDBJ databases">
        <title>Genome sequencing of Purple Non-Sulfur Bacteria from various extreme environments.</title>
        <authorList>
            <person name="Mayer M."/>
        </authorList>
    </citation>
    <scope>NUCLEOTIDE SEQUENCE [LARGE SCALE GENOMIC DNA]</scope>
    <source>
        <strain evidence="4 5">JA135</strain>
    </source>
</reference>
<dbReference type="Gene3D" id="3.30.2020.30">
    <property type="match status" value="1"/>
</dbReference>
<organism evidence="4 5">
    <name type="scientific">Roseospira goensis</name>
    <dbReference type="NCBI Taxonomy" id="391922"/>
    <lineage>
        <taxon>Bacteria</taxon>
        <taxon>Pseudomonadati</taxon>
        <taxon>Pseudomonadota</taxon>
        <taxon>Alphaproteobacteria</taxon>
        <taxon>Rhodospirillales</taxon>
        <taxon>Rhodospirillaceae</taxon>
        <taxon>Roseospira</taxon>
    </lineage>
</organism>
<dbReference type="Pfam" id="PF06155">
    <property type="entry name" value="GBBH-like_N"/>
    <property type="match status" value="1"/>
</dbReference>
<name>A0A7W6WLN2_9PROT</name>
<dbReference type="RefSeq" id="WP_184437483.1">
    <property type="nucleotide sequence ID" value="NZ_JACIGI010000042.1"/>
</dbReference>
<keyword evidence="1" id="KW-0479">Metal-binding</keyword>
<dbReference type="InterPro" id="IPR038492">
    <property type="entry name" value="GBBH-like_N_sf"/>
</dbReference>
<dbReference type="PANTHER" id="PTHR35303">
    <property type="entry name" value="OS02G0197800 PROTEIN"/>
    <property type="match status" value="1"/>
</dbReference>
<proteinExistence type="predicted"/>
<dbReference type="Proteomes" id="UP000555728">
    <property type="component" value="Unassembled WGS sequence"/>
</dbReference>
<evidence type="ECO:0000256" key="1">
    <source>
        <dbReference type="ARBA" id="ARBA00022723"/>
    </source>
</evidence>
<keyword evidence="2" id="KW-0408">Iron</keyword>
<evidence type="ECO:0000313" key="5">
    <source>
        <dbReference type="Proteomes" id="UP000555728"/>
    </source>
</evidence>
<gene>
    <name evidence="4" type="ORF">GGD88_003332</name>
</gene>
<dbReference type="GO" id="GO:0046872">
    <property type="term" value="F:metal ion binding"/>
    <property type="evidence" value="ECO:0007669"/>
    <property type="project" value="UniProtKB-KW"/>
</dbReference>
<evidence type="ECO:0000256" key="2">
    <source>
        <dbReference type="ARBA" id="ARBA00023004"/>
    </source>
</evidence>
<evidence type="ECO:0000259" key="3">
    <source>
        <dbReference type="Pfam" id="PF06155"/>
    </source>
</evidence>
<dbReference type="AlphaFoldDB" id="A0A7W6WLN2"/>
<dbReference type="PANTHER" id="PTHR35303:SF5">
    <property type="entry name" value="OS02G0197800 PROTEIN"/>
    <property type="match status" value="1"/>
</dbReference>
<protein>
    <submittedName>
        <fullName evidence="4">DUF971 family protein</fullName>
    </submittedName>
</protein>
<comment type="caution">
    <text evidence="4">The sequence shown here is derived from an EMBL/GenBank/DDBJ whole genome shotgun (WGS) entry which is preliminary data.</text>
</comment>
<sequence>MSQTTSNAGSQRVPVDLAVSRADKTLTLTYGDGTVHVLPAELLRVFSPSAEVQGHTPDQRQVVGGRRHVGILDLEPIGHYAVRIVFDDLHDTGIYSWDYLWELGQNQPAWWQSYEADLARTGKRRDP</sequence>
<dbReference type="EMBL" id="JACIGI010000042">
    <property type="protein sequence ID" value="MBB4287581.1"/>
    <property type="molecule type" value="Genomic_DNA"/>
</dbReference>
<dbReference type="InterPro" id="IPR010376">
    <property type="entry name" value="GBBH-like_N"/>
</dbReference>